<dbReference type="EMBL" id="JACHFW010000011">
    <property type="protein sequence ID" value="MBB5265396.1"/>
    <property type="molecule type" value="Genomic_DNA"/>
</dbReference>
<evidence type="ECO:0000256" key="1">
    <source>
        <dbReference type="SAM" id="Phobius"/>
    </source>
</evidence>
<keyword evidence="1" id="KW-0812">Transmembrane</keyword>
<evidence type="ECO:0000313" key="2">
    <source>
        <dbReference type="EMBL" id="MBB5265396.1"/>
    </source>
</evidence>
<feature type="transmembrane region" description="Helical" evidence="1">
    <location>
        <begin position="247"/>
        <end position="271"/>
    </location>
</feature>
<dbReference type="Proteomes" id="UP000543642">
    <property type="component" value="Unassembled WGS sequence"/>
</dbReference>
<proteinExistence type="predicted"/>
<keyword evidence="3" id="KW-1185">Reference proteome</keyword>
<keyword evidence="1" id="KW-1133">Transmembrane helix</keyword>
<gene>
    <name evidence="2" type="ORF">HNP82_002542</name>
</gene>
<feature type="transmembrane region" description="Helical" evidence="1">
    <location>
        <begin position="202"/>
        <end position="223"/>
    </location>
</feature>
<accession>A0A7W8HBG4</accession>
<dbReference type="AlphaFoldDB" id="A0A7W8HBG4"/>
<name>A0A7W8HBG4_9FIRM</name>
<feature type="transmembrane region" description="Helical" evidence="1">
    <location>
        <begin position="167"/>
        <end position="190"/>
    </location>
</feature>
<sequence length="280" mass="31388">MSESRIYRRGILTIVSAILAISLFCLTLAVVVIIQFGVEVIPLKAVNSTPYYSDQSAALESRVKDLTRQCGLPESIVDQVFDSDEILAFTKEYTANSIRGFEDTLETAPVQERLRANLYYYMDENNMDMATLDMEALNSYLSQAASLYTQTVNNGFIANYHSLRSTLISPAVAAVFICLAAAAVSMVFMYKLTGMRRKMLSYTIRGTLSCAILCGALALWRFAFHGQTGVSYSPEYMGYLNEYFENFFFGQFAVGCLVWIFVSALCGGIILRIKYHRNKK</sequence>
<dbReference type="RefSeq" id="WP_183775313.1">
    <property type="nucleotide sequence ID" value="NZ_JACHFW010000011.1"/>
</dbReference>
<feature type="transmembrane region" description="Helical" evidence="1">
    <location>
        <begin position="12"/>
        <end position="38"/>
    </location>
</feature>
<protein>
    <submittedName>
        <fullName evidence="2">Uncharacterized protein</fullName>
    </submittedName>
</protein>
<evidence type="ECO:0000313" key="3">
    <source>
        <dbReference type="Proteomes" id="UP000543642"/>
    </source>
</evidence>
<keyword evidence="1" id="KW-0472">Membrane</keyword>
<organism evidence="2 3">
    <name type="scientific">Catenibacillus scindens</name>
    <dbReference type="NCBI Taxonomy" id="673271"/>
    <lineage>
        <taxon>Bacteria</taxon>
        <taxon>Bacillati</taxon>
        <taxon>Bacillota</taxon>
        <taxon>Clostridia</taxon>
        <taxon>Lachnospirales</taxon>
        <taxon>Lachnospiraceae</taxon>
        <taxon>Catenibacillus</taxon>
    </lineage>
</organism>
<comment type="caution">
    <text evidence="2">The sequence shown here is derived from an EMBL/GenBank/DDBJ whole genome shotgun (WGS) entry which is preliminary data.</text>
</comment>
<reference evidence="2 3" key="1">
    <citation type="submission" date="2020-08" db="EMBL/GenBank/DDBJ databases">
        <title>Genomic Encyclopedia of Type Strains, Phase IV (KMG-IV): sequencing the most valuable type-strain genomes for metagenomic binning, comparative biology and taxonomic classification.</title>
        <authorList>
            <person name="Goeker M."/>
        </authorList>
    </citation>
    <scope>NUCLEOTIDE SEQUENCE [LARGE SCALE GENOMIC DNA]</scope>
    <source>
        <strain evidence="2 3">DSM 106146</strain>
    </source>
</reference>